<dbReference type="Proteomes" id="UP001595444">
    <property type="component" value="Unassembled WGS sequence"/>
</dbReference>
<evidence type="ECO:0000259" key="4">
    <source>
        <dbReference type="PROSITE" id="PS50937"/>
    </source>
</evidence>
<proteinExistence type="predicted"/>
<dbReference type="SMART" id="SM00422">
    <property type="entry name" value="HTH_MERR"/>
    <property type="match status" value="1"/>
</dbReference>
<dbReference type="Pfam" id="PF09278">
    <property type="entry name" value="MerR-DNA-bind"/>
    <property type="match status" value="1"/>
</dbReference>
<dbReference type="PROSITE" id="PS50937">
    <property type="entry name" value="HTH_MERR_2"/>
    <property type="match status" value="1"/>
</dbReference>
<reference evidence="6" key="1">
    <citation type="journal article" date="2019" name="Int. J. Syst. Evol. Microbiol.">
        <title>The Global Catalogue of Microorganisms (GCM) 10K type strain sequencing project: providing services to taxonomists for standard genome sequencing and annotation.</title>
        <authorList>
            <consortium name="The Broad Institute Genomics Platform"/>
            <consortium name="The Broad Institute Genome Sequencing Center for Infectious Disease"/>
            <person name="Wu L."/>
            <person name="Ma J."/>
        </authorList>
    </citation>
    <scope>NUCLEOTIDE SEQUENCE [LARGE SCALE GENOMIC DNA]</scope>
    <source>
        <strain evidence="6">KCTC 62164</strain>
    </source>
</reference>
<dbReference type="PANTHER" id="PTHR30204:SF92">
    <property type="entry name" value="HTH-TYPE TRANSCRIPTIONAL REGULATOR ZNTR"/>
    <property type="match status" value="1"/>
</dbReference>
<dbReference type="PANTHER" id="PTHR30204">
    <property type="entry name" value="REDOX-CYCLING DRUG-SENSING TRANSCRIPTIONAL ACTIVATOR SOXR"/>
    <property type="match status" value="1"/>
</dbReference>
<evidence type="ECO:0000256" key="2">
    <source>
        <dbReference type="ARBA" id="ARBA00023125"/>
    </source>
</evidence>
<evidence type="ECO:0000313" key="5">
    <source>
        <dbReference type="EMBL" id="MFC3052390.1"/>
    </source>
</evidence>
<name>A0ABV7D691_9PROT</name>
<dbReference type="EMBL" id="JBHRSL010000010">
    <property type="protein sequence ID" value="MFC3052390.1"/>
    <property type="molecule type" value="Genomic_DNA"/>
</dbReference>
<dbReference type="InterPro" id="IPR047057">
    <property type="entry name" value="MerR_fam"/>
</dbReference>
<dbReference type="PROSITE" id="PS00552">
    <property type="entry name" value="HTH_MERR_1"/>
    <property type="match status" value="1"/>
</dbReference>
<dbReference type="SUPFAM" id="SSF46955">
    <property type="entry name" value="Putative DNA-binding domain"/>
    <property type="match status" value="1"/>
</dbReference>
<keyword evidence="2" id="KW-0238">DNA-binding</keyword>
<comment type="caution">
    <text evidence="5">The sequence shown here is derived from an EMBL/GenBank/DDBJ whole genome shotgun (WGS) entry which is preliminary data.</text>
</comment>
<gene>
    <name evidence="5" type="ORF">ACFOKA_10805</name>
</gene>
<dbReference type="Gene3D" id="1.10.1660.10">
    <property type="match status" value="1"/>
</dbReference>
<dbReference type="Pfam" id="PF00376">
    <property type="entry name" value="MerR"/>
    <property type="match status" value="1"/>
</dbReference>
<evidence type="ECO:0000256" key="1">
    <source>
        <dbReference type="ARBA" id="ARBA00023015"/>
    </source>
</evidence>
<dbReference type="CDD" id="cd04785">
    <property type="entry name" value="HTH_CadR-PbrR-like"/>
    <property type="match status" value="1"/>
</dbReference>
<keyword evidence="6" id="KW-1185">Reference proteome</keyword>
<dbReference type="RefSeq" id="WP_194213944.1">
    <property type="nucleotide sequence ID" value="NZ_CP061205.1"/>
</dbReference>
<evidence type="ECO:0000313" key="6">
    <source>
        <dbReference type="Proteomes" id="UP001595444"/>
    </source>
</evidence>
<feature type="domain" description="HTH merR-type" evidence="4">
    <location>
        <begin position="4"/>
        <end position="73"/>
    </location>
</feature>
<dbReference type="InterPro" id="IPR000551">
    <property type="entry name" value="MerR-type_HTH_dom"/>
</dbReference>
<dbReference type="InterPro" id="IPR015358">
    <property type="entry name" value="Tscrpt_reg_MerR_DNA-bd"/>
</dbReference>
<protein>
    <submittedName>
        <fullName evidence="5">Helix-turn-helix domain-containing protein</fullName>
    </submittedName>
</protein>
<organism evidence="5 6">
    <name type="scientific">Kordiimonas pumila</name>
    <dbReference type="NCBI Taxonomy" id="2161677"/>
    <lineage>
        <taxon>Bacteria</taxon>
        <taxon>Pseudomonadati</taxon>
        <taxon>Pseudomonadota</taxon>
        <taxon>Alphaproteobacteria</taxon>
        <taxon>Kordiimonadales</taxon>
        <taxon>Kordiimonadaceae</taxon>
        <taxon>Kordiimonas</taxon>
    </lineage>
</organism>
<dbReference type="InterPro" id="IPR009061">
    <property type="entry name" value="DNA-bd_dom_put_sf"/>
</dbReference>
<sequence length="147" mass="16838">MLEKFMIGDLAKQTDCKVQTIRYYEDIGLMPLAQRAENGRRVYNNLDMERLNFIRHSRDMGFSLDDIRNILALADQPDQPCEKVDKIARDHLKQVERKIASLTTLRSELVRILNECEGGTVLQCNVVHVLADHSLCEDHGKVSEPTT</sequence>
<dbReference type="PRINTS" id="PR00040">
    <property type="entry name" value="HTHMERR"/>
</dbReference>
<accession>A0ABV7D691</accession>
<keyword evidence="1" id="KW-0805">Transcription regulation</keyword>
<keyword evidence="3" id="KW-0804">Transcription</keyword>
<evidence type="ECO:0000256" key="3">
    <source>
        <dbReference type="ARBA" id="ARBA00023163"/>
    </source>
</evidence>